<dbReference type="Proteomes" id="UP001596105">
    <property type="component" value="Unassembled WGS sequence"/>
</dbReference>
<dbReference type="RefSeq" id="WP_209748920.1">
    <property type="nucleotide sequence ID" value="NZ_JBHSMH010000022.1"/>
</dbReference>
<organism evidence="1 2">
    <name type="scientific">Cohnella suwonensis</name>
    <dbReference type="NCBI Taxonomy" id="696072"/>
    <lineage>
        <taxon>Bacteria</taxon>
        <taxon>Bacillati</taxon>
        <taxon>Bacillota</taxon>
        <taxon>Bacilli</taxon>
        <taxon>Bacillales</taxon>
        <taxon>Paenibacillaceae</taxon>
        <taxon>Cohnella</taxon>
    </lineage>
</organism>
<protein>
    <recommendedName>
        <fullName evidence="3">Butirosin biosynthesis protein H N-terminal domain-containing protein</fullName>
    </recommendedName>
</protein>
<sequence>MAARIVPLAEPPINGYHYLAFPLSVMAGHEEILPWFHSNFIQLCCAADFLEQGTLHFDFYNYDFTVYPLPWLDAQRISRSMISAAYPRVHEFLISSLDRGLAVYLFLNEYYLPHKRAYLEQTFYHDNFIYGYDDENERLYTVGYDKSGSYKKSAISYEELNDAYDRMEMVKDELNYVHLFRFDAGGEYEFDLRLVIDLLKEYLQGSDTSRHFGIFRNPKKQVYGIKVYDCLTQYMQYLLRGRISFDIRPFHLSWEHKKCMRSRIGYMADTFGWTGMEPFRQAYEEMENAALVARNMMLKYELTGNPRHLLNNIDRIGALKEKESKVVNDLIAALENSHFNL</sequence>
<evidence type="ECO:0000313" key="2">
    <source>
        <dbReference type="Proteomes" id="UP001596105"/>
    </source>
</evidence>
<dbReference type="EMBL" id="JBHSMH010000022">
    <property type="protein sequence ID" value="MFC5468966.1"/>
    <property type="molecule type" value="Genomic_DNA"/>
</dbReference>
<evidence type="ECO:0000313" key="1">
    <source>
        <dbReference type="EMBL" id="MFC5468966.1"/>
    </source>
</evidence>
<keyword evidence="2" id="KW-1185">Reference proteome</keyword>
<accession>A0ABW0LW72</accession>
<evidence type="ECO:0008006" key="3">
    <source>
        <dbReference type="Google" id="ProtNLM"/>
    </source>
</evidence>
<name>A0ABW0LW72_9BACL</name>
<gene>
    <name evidence="1" type="ORF">ACFPPD_09545</name>
</gene>
<comment type="caution">
    <text evidence="1">The sequence shown here is derived from an EMBL/GenBank/DDBJ whole genome shotgun (WGS) entry which is preliminary data.</text>
</comment>
<reference evidence="2" key="1">
    <citation type="journal article" date="2019" name="Int. J. Syst. Evol. Microbiol.">
        <title>The Global Catalogue of Microorganisms (GCM) 10K type strain sequencing project: providing services to taxonomists for standard genome sequencing and annotation.</title>
        <authorList>
            <consortium name="The Broad Institute Genomics Platform"/>
            <consortium name="The Broad Institute Genome Sequencing Center for Infectious Disease"/>
            <person name="Wu L."/>
            <person name="Ma J."/>
        </authorList>
    </citation>
    <scope>NUCLEOTIDE SEQUENCE [LARGE SCALE GENOMIC DNA]</scope>
    <source>
        <strain evidence="2">CCUG 57113</strain>
    </source>
</reference>
<proteinExistence type="predicted"/>